<dbReference type="InterPro" id="IPR017853">
    <property type="entry name" value="GH"/>
</dbReference>
<dbReference type="STRING" id="1045775.SAMN05216378_0193"/>
<dbReference type="PANTHER" id="PTHR10030">
    <property type="entry name" value="ALPHA-L-FUCOSIDASE"/>
    <property type="match status" value="1"/>
</dbReference>
<dbReference type="EC" id="3.2.1.51" evidence="3"/>
<dbReference type="InterPro" id="IPR057739">
    <property type="entry name" value="Glyco_hydro_29_N"/>
</dbReference>
<dbReference type="GO" id="GO:0006004">
    <property type="term" value="P:fucose metabolic process"/>
    <property type="evidence" value="ECO:0007669"/>
    <property type="project" value="InterPro"/>
</dbReference>
<dbReference type="AlphaFoldDB" id="A0A1I1SSX9"/>
<dbReference type="PIRSF" id="PIRSF001092">
    <property type="entry name" value="Alpha-L-fucosidase"/>
    <property type="match status" value="1"/>
</dbReference>
<organism evidence="9 10">
    <name type="scientific">Paenibacillus catalpae</name>
    <dbReference type="NCBI Taxonomy" id="1045775"/>
    <lineage>
        <taxon>Bacteria</taxon>
        <taxon>Bacillati</taxon>
        <taxon>Bacillota</taxon>
        <taxon>Bacilli</taxon>
        <taxon>Bacillales</taxon>
        <taxon>Paenibacillaceae</taxon>
        <taxon>Paenibacillus</taxon>
    </lineage>
</organism>
<dbReference type="GO" id="GO:0016139">
    <property type="term" value="P:glycoside catabolic process"/>
    <property type="evidence" value="ECO:0007669"/>
    <property type="project" value="TreeGrafter"/>
</dbReference>
<evidence type="ECO:0000256" key="3">
    <source>
        <dbReference type="ARBA" id="ARBA00012662"/>
    </source>
</evidence>
<name>A0A1I1SSX9_9BACL</name>
<keyword evidence="4" id="KW-0732">Signal</keyword>
<dbReference type="GO" id="GO:0005764">
    <property type="term" value="C:lysosome"/>
    <property type="evidence" value="ECO:0007669"/>
    <property type="project" value="TreeGrafter"/>
</dbReference>
<dbReference type="InterPro" id="IPR000933">
    <property type="entry name" value="Glyco_hydro_29"/>
</dbReference>
<comment type="function">
    <text evidence="1">Alpha-L-fucosidase is responsible for hydrolyzing the alpha-1,6-linked fucose joined to the reducing-end N-acetylglucosamine of the carbohydrate moieties of glycoproteins.</text>
</comment>
<evidence type="ECO:0000256" key="5">
    <source>
        <dbReference type="ARBA" id="ARBA00022801"/>
    </source>
</evidence>
<dbReference type="RefSeq" id="WP_091179980.1">
    <property type="nucleotide sequence ID" value="NZ_FOMT01000001.1"/>
</dbReference>
<protein>
    <recommendedName>
        <fullName evidence="3">alpha-L-fucosidase</fullName>
        <ecNumber evidence="3">3.2.1.51</ecNumber>
    </recommendedName>
</protein>
<evidence type="ECO:0000256" key="4">
    <source>
        <dbReference type="ARBA" id="ARBA00022729"/>
    </source>
</evidence>
<feature type="domain" description="Glycoside hydrolase family 29 N-terminal" evidence="7">
    <location>
        <begin position="12"/>
        <end position="370"/>
    </location>
</feature>
<evidence type="ECO:0000256" key="6">
    <source>
        <dbReference type="ARBA" id="ARBA00023295"/>
    </source>
</evidence>
<dbReference type="FunFam" id="3.20.20.80:FF:000158">
    <property type="entry name" value="Exported alpha-L-fucosidase"/>
    <property type="match status" value="1"/>
</dbReference>
<dbReference type="PRINTS" id="PR00741">
    <property type="entry name" value="GLHYDRLASE29"/>
</dbReference>
<dbReference type="GO" id="GO:0004560">
    <property type="term" value="F:alpha-L-fucosidase activity"/>
    <property type="evidence" value="ECO:0007669"/>
    <property type="project" value="InterPro"/>
</dbReference>
<accession>A0A1I1SSX9</accession>
<keyword evidence="6" id="KW-0326">Glycosidase</keyword>
<evidence type="ECO:0000259" key="7">
    <source>
        <dbReference type="Pfam" id="PF01120"/>
    </source>
</evidence>
<comment type="similarity">
    <text evidence="2">Belongs to the glycosyl hydrolase 29 family.</text>
</comment>
<keyword evidence="10" id="KW-1185">Reference proteome</keyword>
<sequence length="485" mass="56605">MDRNEYLKRIDEKVASGNFSDDWDSLSGFRIPEWYKDAKFGIFIHWGVYAVPAFANEWYPRNMYIQGTREFDHHRATYGDHQTFGYKDFIPLFKAEKFNAADWAELFEQAGARYVMPVAEHHDGFQMYKSELSKFNAFEMGPRRDVLAELKSAFEARGLIFSVSSHRAEHWFFMSHGKTFETDIREPLACGDFYWPSMPEPDHQDLYGSPPSKEYLEDWLLRCCELVDRYRPKIFYFDWWIHTAAFKPYLKKFAAYYYNRAAEWGYQGIINYKHDAFKFGSAVLDIERGQFADLQPFYWQTDTAAARNSWCHVEGMDYKSSVEIIQDLVDVVSKNGNLLLNVGPKADGTIPEDDRRILLDIGGWLKTNGEAIYGTTFWRKFGEGPTAVEEGQFTDGKAKLFTSEDIRFTMKGSALYAHVLSYPDDGIVKIKSLKERAHYFHGIIRKINVLGFDEKPVWERTDEALIIRTREVRSPYPVVFQIRVD</sequence>
<dbReference type="Pfam" id="PF01120">
    <property type="entry name" value="Alpha_L_fucos"/>
    <property type="match status" value="1"/>
</dbReference>
<dbReference type="Proteomes" id="UP000198855">
    <property type="component" value="Unassembled WGS sequence"/>
</dbReference>
<evidence type="ECO:0000259" key="8">
    <source>
        <dbReference type="Pfam" id="PF16757"/>
    </source>
</evidence>
<reference evidence="10" key="1">
    <citation type="submission" date="2016-10" db="EMBL/GenBank/DDBJ databases">
        <authorList>
            <person name="Varghese N."/>
            <person name="Submissions S."/>
        </authorList>
    </citation>
    <scope>NUCLEOTIDE SEQUENCE [LARGE SCALE GENOMIC DNA]</scope>
    <source>
        <strain evidence="10">CGMCC 1.10784</strain>
    </source>
</reference>
<dbReference type="Gene3D" id="2.60.40.1180">
    <property type="entry name" value="Golgi alpha-mannosidase II"/>
    <property type="match status" value="1"/>
</dbReference>
<keyword evidence="5" id="KW-0378">Hydrolase</keyword>
<dbReference type="Gene3D" id="3.20.20.80">
    <property type="entry name" value="Glycosidases"/>
    <property type="match status" value="1"/>
</dbReference>
<evidence type="ECO:0000313" key="9">
    <source>
        <dbReference type="EMBL" id="SFD49629.1"/>
    </source>
</evidence>
<evidence type="ECO:0000256" key="1">
    <source>
        <dbReference type="ARBA" id="ARBA00004071"/>
    </source>
</evidence>
<evidence type="ECO:0000313" key="10">
    <source>
        <dbReference type="Proteomes" id="UP000198855"/>
    </source>
</evidence>
<dbReference type="OrthoDB" id="107551at2"/>
<proteinExistence type="inferred from homology"/>
<dbReference type="Pfam" id="PF16757">
    <property type="entry name" value="Fucosidase_C"/>
    <property type="match status" value="1"/>
</dbReference>
<dbReference type="PANTHER" id="PTHR10030:SF37">
    <property type="entry name" value="ALPHA-L-FUCOSIDASE-RELATED"/>
    <property type="match status" value="1"/>
</dbReference>
<dbReference type="SMART" id="SM00812">
    <property type="entry name" value="Alpha_L_fucos"/>
    <property type="match status" value="1"/>
</dbReference>
<dbReference type="EMBL" id="FOMT01000001">
    <property type="protein sequence ID" value="SFD49629.1"/>
    <property type="molecule type" value="Genomic_DNA"/>
</dbReference>
<feature type="domain" description="Alpha-L-fucosidase C-terminal" evidence="8">
    <location>
        <begin position="402"/>
        <end position="470"/>
    </location>
</feature>
<evidence type="ECO:0000256" key="2">
    <source>
        <dbReference type="ARBA" id="ARBA00007951"/>
    </source>
</evidence>
<dbReference type="InterPro" id="IPR013780">
    <property type="entry name" value="Glyco_hydro_b"/>
</dbReference>
<gene>
    <name evidence="9" type="ORF">SAMN05216378_0193</name>
</gene>
<dbReference type="InterPro" id="IPR016286">
    <property type="entry name" value="FUC_metazoa-typ"/>
</dbReference>
<dbReference type="SUPFAM" id="SSF51445">
    <property type="entry name" value="(Trans)glycosidases"/>
    <property type="match status" value="1"/>
</dbReference>
<dbReference type="InterPro" id="IPR031919">
    <property type="entry name" value="Fucosidase_C"/>
</dbReference>